<sequence length="680" mass="77091">MSSCRNSSPFYGFYVGFSLLMYLTKIIVNGLFVHHVYWSDVLQAWFTVTVGLLLLPLVTVQLVSALLLLRRKGEKLETCSSAFIAVLHVFQLGIVWRHVGLLFQKDIQERKLAQVDLNLLQLVCVFSSAIPLLVIQVFFYFFYSQTHCLMYTAIGVTLSFVVWTLASFRKHNDALEVQSFALIFSGTVFRLLWRLGEIVCRLLSLTVFATVYQFWIFLILSLHWLTIMICISTSVFSIKYDSKSGRCLKLLISAMVSWLYTFCYISFSSEKSACRYITYYSFMLLENAVLTAVWYIATDKSDDGTLANTIVFISSCSFFIGVVSLGIYYRFFHVRMSSIQEEEKKHACIQNSCINCRLSLCSKHNIKLQRPFCAGWTSQYQQALVHGHYYKNLQDSLIDLKSEWELDSKSDDSLSQEGVSRNGCVCGDKMQTDYISVQGIGTYTHRRFFEKTLEGQADSIHSDPDSASMTSTEEEQSSCPSVDTDSTITNQDEFTLGNSQIQLLTESWDDLLQKSAETLFMDTKQFNTLRSLISRDIDCLSEGYSTDHTLDSYQLPITVLAKKKRNISSQQGSSNRSLSIASSSTNCTICDFMMYHPNTLSKADNGFEMRVKIPQKEKQSGLKPNQLKVKPNERVLNTSWMTSQSDSGDSAFPRETPISSCMGITDEDGEGDDTSLEMVI</sequence>
<feature type="transmembrane region" description="Helical" evidence="7">
    <location>
        <begin position="174"/>
        <end position="193"/>
    </location>
</feature>
<keyword evidence="4 7" id="KW-0812">Transmembrane</keyword>
<keyword evidence="5 7" id="KW-1133">Transmembrane helix</keyword>
<feature type="transmembrane region" description="Helical" evidence="7">
    <location>
        <begin position="214"/>
        <end position="238"/>
    </location>
</feature>
<dbReference type="Pfam" id="PF09815">
    <property type="entry name" value="XK-related"/>
    <property type="match status" value="1"/>
</dbReference>
<dbReference type="AlphaFoldDB" id="A0ABD3W2R4"/>
<gene>
    <name evidence="9" type="ORF">ACJMK2_041007</name>
</gene>
<dbReference type="InterPro" id="IPR018629">
    <property type="entry name" value="XK-rel"/>
</dbReference>
<feature type="compositionally biased region" description="Acidic residues" evidence="8">
    <location>
        <begin position="665"/>
        <end position="680"/>
    </location>
</feature>
<evidence type="ECO:0000256" key="8">
    <source>
        <dbReference type="SAM" id="MobiDB-lite"/>
    </source>
</evidence>
<feature type="transmembrane region" description="Helical" evidence="7">
    <location>
        <begin position="119"/>
        <end position="142"/>
    </location>
</feature>
<evidence type="ECO:0000256" key="5">
    <source>
        <dbReference type="ARBA" id="ARBA00022989"/>
    </source>
</evidence>
<feature type="transmembrane region" description="Helical" evidence="7">
    <location>
        <begin position="44"/>
        <end position="69"/>
    </location>
</feature>
<evidence type="ECO:0000313" key="10">
    <source>
        <dbReference type="Proteomes" id="UP001634394"/>
    </source>
</evidence>
<evidence type="ECO:0000256" key="1">
    <source>
        <dbReference type="ARBA" id="ARBA00004651"/>
    </source>
</evidence>
<feature type="compositionally biased region" description="Polar residues" evidence="8">
    <location>
        <begin position="465"/>
        <end position="489"/>
    </location>
</feature>
<comment type="similarity">
    <text evidence="2 7">Belongs to the XK family.</text>
</comment>
<feature type="transmembrane region" description="Helical" evidence="7">
    <location>
        <begin position="250"/>
        <end position="267"/>
    </location>
</feature>
<comment type="caution">
    <text evidence="9">The sequence shown here is derived from an EMBL/GenBank/DDBJ whole genome shotgun (WGS) entry which is preliminary data.</text>
</comment>
<comment type="subcellular location">
    <subcellularLocation>
        <location evidence="1">Cell membrane</location>
        <topology evidence="1">Multi-pass membrane protein</topology>
    </subcellularLocation>
    <subcellularLocation>
        <location evidence="7">Membrane</location>
        <topology evidence="7">Multi-pass membrane protein</topology>
    </subcellularLocation>
</comment>
<dbReference type="PANTHER" id="PTHR16024:SF4">
    <property type="entry name" value="XK-RELATED PROTEIN"/>
    <property type="match status" value="1"/>
</dbReference>
<keyword evidence="10" id="KW-1185">Reference proteome</keyword>
<evidence type="ECO:0000256" key="4">
    <source>
        <dbReference type="ARBA" id="ARBA00022692"/>
    </source>
</evidence>
<keyword evidence="3" id="KW-1003">Cell membrane</keyword>
<evidence type="ECO:0000256" key="7">
    <source>
        <dbReference type="RuleBase" id="RU910716"/>
    </source>
</evidence>
<accession>A0ABD3W2R4</accession>
<keyword evidence="6 7" id="KW-0472">Membrane</keyword>
<feature type="region of interest" description="Disordered" evidence="8">
    <location>
        <begin position="457"/>
        <end position="489"/>
    </location>
</feature>
<feature type="transmembrane region" description="Helical" evidence="7">
    <location>
        <begin position="12"/>
        <end position="32"/>
    </location>
</feature>
<feature type="transmembrane region" description="Helical" evidence="7">
    <location>
        <begin position="309"/>
        <end position="329"/>
    </location>
</feature>
<feature type="transmembrane region" description="Helical" evidence="7">
    <location>
        <begin position="81"/>
        <end position="99"/>
    </location>
</feature>
<reference evidence="9 10" key="1">
    <citation type="submission" date="2024-11" db="EMBL/GenBank/DDBJ databases">
        <title>Chromosome-level genome assembly of the freshwater bivalve Anodonta woodiana.</title>
        <authorList>
            <person name="Chen X."/>
        </authorList>
    </citation>
    <scope>NUCLEOTIDE SEQUENCE [LARGE SCALE GENOMIC DNA]</scope>
    <source>
        <strain evidence="9">MN2024</strain>
        <tissue evidence="9">Gills</tissue>
    </source>
</reference>
<feature type="region of interest" description="Disordered" evidence="8">
    <location>
        <begin position="641"/>
        <end position="680"/>
    </location>
</feature>
<dbReference type="EMBL" id="JBJQND010000008">
    <property type="protein sequence ID" value="KAL3868174.1"/>
    <property type="molecule type" value="Genomic_DNA"/>
</dbReference>
<protein>
    <recommendedName>
        <fullName evidence="7">XK-related protein</fullName>
    </recommendedName>
</protein>
<evidence type="ECO:0000256" key="2">
    <source>
        <dbReference type="ARBA" id="ARBA00008789"/>
    </source>
</evidence>
<dbReference type="GO" id="GO:0005886">
    <property type="term" value="C:plasma membrane"/>
    <property type="evidence" value="ECO:0007669"/>
    <property type="project" value="UniProtKB-SubCell"/>
</dbReference>
<evidence type="ECO:0000313" key="9">
    <source>
        <dbReference type="EMBL" id="KAL3868174.1"/>
    </source>
</evidence>
<feature type="transmembrane region" description="Helical" evidence="7">
    <location>
        <begin position="149"/>
        <end position="168"/>
    </location>
</feature>
<name>A0ABD3W2R4_SINWO</name>
<organism evidence="9 10">
    <name type="scientific">Sinanodonta woodiana</name>
    <name type="common">Chinese pond mussel</name>
    <name type="synonym">Anodonta woodiana</name>
    <dbReference type="NCBI Taxonomy" id="1069815"/>
    <lineage>
        <taxon>Eukaryota</taxon>
        <taxon>Metazoa</taxon>
        <taxon>Spiralia</taxon>
        <taxon>Lophotrochozoa</taxon>
        <taxon>Mollusca</taxon>
        <taxon>Bivalvia</taxon>
        <taxon>Autobranchia</taxon>
        <taxon>Heteroconchia</taxon>
        <taxon>Palaeoheterodonta</taxon>
        <taxon>Unionida</taxon>
        <taxon>Unionoidea</taxon>
        <taxon>Unionidae</taxon>
        <taxon>Unioninae</taxon>
        <taxon>Sinanodonta</taxon>
    </lineage>
</organism>
<dbReference type="InterPro" id="IPR050895">
    <property type="entry name" value="XK-related_scramblase"/>
</dbReference>
<dbReference type="Proteomes" id="UP001634394">
    <property type="component" value="Unassembled WGS sequence"/>
</dbReference>
<evidence type="ECO:0000256" key="6">
    <source>
        <dbReference type="ARBA" id="ARBA00023136"/>
    </source>
</evidence>
<evidence type="ECO:0000256" key="3">
    <source>
        <dbReference type="ARBA" id="ARBA00022475"/>
    </source>
</evidence>
<feature type="transmembrane region" description="Helical" evidence="7">
    <location>
        <begin position="279"/>
        <end position="297"/>
    </location>
</feature>
<proteinExistence type="inferred from homology"/>
<dbReference type="PANTHER" id="PTHR16024">
    <property type="entry name" value="XK-RELATED PROTEIN"/>
    <property type="match status" value="1"/>
</dbReference>